<keyword evidence="3" id="KW-1185">Reference proteome</keyword>
<sequence>MRVCECGIDGGQGKQRRGSKTTLQQKKKAPSPPTHLPPTSNTQLPEERQLLRKPVALARPATPAFSLVSPRKELARQHGEILHFANLEPAIARLWPKH</sequence>
<dbReference type="AlphaFoldDB" id="A0A1Y2C4I1"/>
<organism evidence="2 3">
    <name type="scientific">Rhizoclosmatium globosum</name>
    <dbReference type="NCBI Taxonomy" id="329046"/>
    <lineage>
        <taxon>Eukaryota</taxon>
        <taxon>Fungi</taxon>
        <taxon>Fungi incertae sedis</taxon>
        <taxon>Chytridiomycota</taxon>
        <taxon>Chytridiomycota incertae sedis</taxon>
        <taxon>Chytridiomycetes</taxon>
        <taxon>Chytridiales</taxon>
        <taxon>Chytriomycetaceae</taxon>
        <taxon>Rhizoclosmatium</taxon>
    </lineage>
</organism>
<evidence type="ECO:0000313" key="3">
    <source>
        <dbReference type="Proteomes" id="UP000193642"/>
    </source>
</evidence>
<feature type="compositionally biased region" description="Basic residues" evidence="1">
    <location>
        <begin position="14"/>
        <end position="29"/>
    </location>
</feature>
<gene>
    <name evidence="2" type="ORF">BCR33DRAFT_328676</name>
</gene>
<protein>
    <submittedName>
        <fullName evidence="2">Uncharacterized protein</fullName>
    </submittedName>
</protein>
<reference evidence="2 3" key="1">
    <citation type="submission" date="2016-07" db="EMBL/GenBank/DDBJ databases">
        <title>Pervasive Adenine N6-methylation of Active Genes in Fungi.</title>
        <authorList>
            <consortium name="DOE Joint Genome Institute"/>
            <person name="Mondo S.J."/>
            <person name="Dannebaum R.O."/>
            <person name="Kuo R.C."/>
            <person name="Labutti K."/>
            <person name="Haridas S."/>
            <person name="Kuo A."/>
            <person name="Salamov A."/>
            <person name="Ahrendt S.R."/>
            <person name="Lipzen A."/>
            <person name="Sullivan W."/>
            <person name="Andreopoulos W.B."/>
            <person name="Clum A."/>
            <person name="Lindquist E."/>
            <person name="Daum C."/>
            <person name="Ramamoorthy G.K."/>
            <person name="Gryganskyi A."/>
            <person name="Culley D."/>
            <person name="Magnuson J.K."/>
            <person name="James T.Y."/>
            <person name="O'Malley M.A."/>
            <person name="Stajich J.E."/>
            <person name="Spatafora J.W."/>
            <person name="Visel A."/>
            <person name="Grigoriev I.V."/>
        </authorList>
    </citation>
    <scope>NUCLEOTIDE SEQUENCE [LARGE SCALE GENOMIC DNA]</scope>
    <source>
        <strain evidence="2 3">JEL800</strain>
    </source>
</reference>
<dbReference type="Proteomes" id="UP000193642">
    <property type="component" value="Unassembled WGS sequence"/>
</dbReference>
<evidence type="ECO:0000313" key="2">
    <source>
        <dbReference type="EMBL" id="ORY41942.1"/>
    </source>
</evidence>
<accession>A0A1Y2C4I1</accession>
<comment type="caution">
    <text evidence="2">The sequence shown here is derived from an EMBL/GenBank/DDBJ whole genome shotgun (WGS) entry which is preliminary data.</text>
</comment>
<evidence type="ECO:0000256" key="1">
    <source>
        <dbReference type="SAM" id="MobiDB-lite"/>
    </source>
</evidence>
<name>A0A1Y2C4I1_9FUNG</name>
<dbReference type="EMBL" id="MCGO01000030">
    <property type="protein sequence ID" value="ORY41942.1"/>
    <property type="molecule type" value="Genomic_DNA"/>
</dbReference>
<proteinExistence type="predicted"/>
<feature type="region of interest" description="Disordered" evidence="1">
    <location>
        <begin position="1"/>
        <end position="46"/>
    </location>
</feature>